<proteinExistence type="predicted"/>
<dbReference type="EMBL" id="GBRH01215246">
    <property type="protein sequence ID" value="JAD82649.1"/>
    <property type="molecule type" value="Transcribed_RNA"/>
</dbReference>
<evidence type="ECO:0000313" key="1">
    <source>
        <dbReference type="EMBL" id="JAD82649.1"/>
    </source>
</evidence>
<reference evidence="1" key="2">
    <citation type="journal article" date="2015" name="Data Brief">
        <title>Shoot transcriptome of the giant reed, Arundo donax.</title>
        <authorList>
            <person name="Barrero R.A."/>
            <person name="Guerrero F.D."/>
            <person name="Moolhuijzen P."/>
            <person name="Goolsby J.A."/>
            <person name="Tidwell J."/>
            <person name="Bellgard S.E."/>
            <person name="Bellgard M.I."/>
        </authorList>
    </citation>
    <scope>NUCLEOTIDE SEQUENCE</scope>
    <source>
        <tissue evidence="1">Shoot tissue taken approximately 20 cm above the soil surface</tissue>
    </source>
</reference>
<protein>
    <submittedName>
        <fullName evidence="1">Uncharacterized protein</fullName>
    </submittedName>
</protein>
<accession>A0A0A9D249</accession>
<dbReference type="AlphaFoldDB" id="A0A0A9D249"/>
<organism evidence="1">
    <name type="scientific">Arundo donax</name>
    <name type="common">Giant reed</name>
    <name type="synonym">Donax arundinaceus</name>
    <dbReference type="NCBI Taxonomy" id="35708"/>
    <lineage>
        <taxon>Eukaryota</taxon>
        <taxon>Viridiplantae</taxon>
        <taxon>Streptophyta</taxon>
        <taxon>Embryophyta</taxon>
        <taxon>Tracheophyta</taxon>
        <taxon>Spermatophyta</taxon>
        <taxon>Magnoliopsida</taxon>
        <taxon>Liliopsida</taxon>
        <taxon>Poales</taxon>
        <taxon>Poaceae</taxon>
        <taxon>PACMAD clade</taxon>
        <taxon>Arundinoideae</taxon>
        <taxon>Arundineae</taxon>
        <taxon>Arundo</taxon>
    </lineage>
</organism>
<sequence length="59" mass="6877">MIKYTRFEAIFSEIFQYEITLSRRAQSIDGDIVRDISIPDGVAITWCRIPAHGWKINSF</sequence>
<name>A0A0A9D249_ARUDO</name>
<reference evidence="1" key="1">
    <citation type="submission" date="2014-09" db="EMBL/GenBank/DDBJ databases">
        <authorList>
            <person name="Magalhaes I.L.F."/>
            <person name="Oliveira U."/>
            <person name="Santos F.R."/>
            <person name="Vidigal T.H.D.A."/>
            <person name="Brescovit A.D."/>
            <person name="Santos A.J."/>
        </authorList>
    </citation>
    <scope>NUCLEOTIDE SEQUENCE</scope>
    <source>
        <tissue evidence="1">Shoot tissue taken approximately 20 cm above the soil surface</tissue>
    </source>
</reference>